<dbReference type="InterPro" id="IPR052058">
    <property type="entry name" value="Alcohol_O-acetyltransferase"/>
</dbReference>
<organism evidence="1 2">
    <name type="scientific">Alkalibacterium kapii</name>
    <dbReference type="NCBI Taxonomy" id="426704"/>
    <lineage>
        <taxon>Bacteria</taxon>
        <taxon>Bacillati</taxon>
        <taxon>Bacillota</taxon>
        <taxon>Bacilli</taxon>
        <taxon>Lactobacillales</taxon>
        <taxon>Carnobacteriaceae</taxon>
        <taxon>Alkalibacterium</taxon>
    </lineage>
</organism>
<dbReference type="AlphaFoldDB" id="A0A511AST8"/>
<name>A0A511AST8_9LACT</name>
<dbReference type="OrthoDB" id="4876345at2"/>
<reference evidence="1 2" key="1">
    <citation type="submission" date="2019-07" db="EMBL/GenBank/DDBJ databases">
        <title>Whole genome shotgun sequence of Alkalibacterium kapii NBRC 103247.</title>
        <authorList>
            <person name="Hosoyama A."/>
            <person name="Uohara A."/>
            <person name="Ohji S."/>
            <person name="Ichikawa N."/>
        </authorList>
    </citation>
    <scope>NUCLEOTIDE SEQUENCE [LARGE SCALE GENOMIC DNA]</scope>
    <source>
        <strain evidence="1 2">NBRC 103247</strain>
    </source>
</reference>
<accession>A0A511AST8</accession>
<proteinExistence type="predicted"/>
<dbReference type="InterPro" id="IPR023213">
    <property type="entry name" value="CAT-like_dom_sf"/>
</dbReference>
<dbReference type="EMBL" id="BJUY01000008">
    <property type="protein sequence ID" value="GEK91265.1"/>
    <property type="molecule type" value="Genomic_DNA"/>
</dbReference>
<evidence type="ECO:0000313" key="2">
    <source>
        <dbReference type="Proteomes" id="UP000321662"/>
    </source>
</evidence>
<dbReference type="Gene3D" id="3.30.559.10">
    <property type="entry name" value="Chloramphenicol acetyltransferase-like domain"/>
    <property type="match status" value="1"/>
</dbReference>
<dbReference type="Gene3D" id="3.30.559.30">
    <property type="entry name" value="Nonribosomal peptide synthetase, condensation domain"/>
    <property type="match status" value="1"/>
</dbReference>
<dbReference type="RefSeq" id="WP_146924098.1">
    <property type="nucleotide sequence ID" value="NZ_BJUY01000008.1"/>
</dbReference>
<dbReference type="Proteomes" id="UP000321662">
    <property type="component" value="Unassembled WGS sequence"/>
</dbReference>
<dbReference type="PANTHER" id="PTHR28037:SF1">
    <property type="entry name" value="ALCOHOL O-ACETYLTRANSFERASE 1-RELATED"/>
    <property type="match status" value="1"/>
</dbReference>
<comment type="caution">
    <text evidence="1">The sequence shown here is derived from an EMBL/GenBank/DDBJ whole genome shotgun (WGS) entry which is preliminary data.</text>
</comment>
<dbReference type="InterPro" id="IPR010828">
    <property type="entry name" value="Atf2/Sli1-like"/>
</dbReference>
<keyword evidence="2" id="KW-1185">Reference proteome</keyword>
<dbReference type="Pfam" id="PF07247">
    <property type="entry name" value="AATase"/>
    <property type="match status" value="1"/>
</dbReference>
<dbReference type="PANTHER" id="PTHR28037">
    <property type="entry name" value="ALCOHOL O-ACETYLTRANSFERASE 1-RELATED"/>
    <property type="match status" value="1"/>
</dbReference>
<protein>
    <recommendedName>
        <fullName evidence="3">Alcohol acetyltransferase</fullName>
    </recommendedName>
</protein>
<evidence type="ECO:0008006" key="3">
    <source>
        <dbReference type="Google" id="ProtNLM"/>
    </source>
</evidence>
<sequence>MEKKKWVRLDNASNIFLAARNETDTKVFRLSAEMTEIVDPVLLQSALRAVYKEYPLFHNVLRRGIFWYYLEEYDGMPKVKQETDPPCSPLYHYDKREFLFRVLYYKDRIHLEVFHALTDGTGALWFFEDLLSEYVRLRQAKRLDSMDKPKKREKADLEDSFKRYFSQKKKYAAIEASMAPLEKYKEIETQDDGYSGILKPKASSVYHVKGDKTPDHRQRVIELSTQLDEVLALARAKKVSLTLYMTALYMLAVYRAREDKTGDVTVTTSIPINLRQFFPSVSVRNFFSTTVVAYTFKPEKNEYLDDLYDTLAHQFKAQLKKEALEKRLKRLIKFEFHPLIRIAPRPLKDGMLKLVNYFNNKNITVAMSNLGRVRLPDGMEQYVKRTFFYTSAIRPQFCLISYRNILSISFTSPFIETDIHREFVCLLTERKIDVMMDVNKVSREEINE</sequence>
<evidence type="ECO:0000313" key="1">
    <source>
        <dbReference type="EMBL" id="GEK91265.1"/>
    </source>
</evidence>
<gene>
    <name evidence="1" type="ORF">AKA01nite_08870</name>
</gene>